<proteinExistence type="predicted"/>
<reference evidence="1 2" key="1">
    <citation type="submission" date="2017-03" db="EMBL/GenBank/DDBJ databases">
        <title>Genome sequence of Sphingomonas dokdonensis DSM 21029.</title>
        <authorList>
            <person name="Poehlein A."/>
            <person name="Wuebbeler J.H."/>
            <person name="Steinbuechel A."/>
            <person name="Daniel R."/>
        </authorList>
    </citation>
    <scope>NUCLEOTIDE SEQUENCE [LARGE SCALE GENOMIC DNA]</scope>
    <source>
        <strain evidence="1 2">DSM 21029</strain>
    </source>
</reference>
<dbReference type="EMBL" id="NBBI01000014">
    <property type="protein sequence ID" value="OWK27512.1"/>
    <property type="molecule type" value="Genomic_DNA"/>
</dbReference>
<name>A0A245ZCU9_9SPHN</name>
<dbReference type="AlphaFoldDB" id="A0A245ZCU9"/>
<evidence type="ECO:0000313" key="1">
    <source>
        <dbReference type="EMBL" id="OWK27512.1"/>
    </source>
</evidence>
<keyword evidence="2" id="KW-1185">Reference proteome</keyword>
<protein>
    <submittedName>
        <fullName evidence="1">Uncharacterized protein</fullName>
    </submittedName>
</protein>
<comment type="caution">
    <text evidence="1">The sequence shown here is derived from an EMBL/GenBank/DDBJ whole genome shotgun (WGS) entry which is preliminary data.</text>
</comment>
<accession>A0A245ZCU9</accession>
<evidence type="ECO:0000313" key="2">
    <source>
        <dbReference type="Proteomes" id="UP000197290"/>
    </source>
</evidence>
<organism evidence="1 2">
    <name type="scientific">Sphingomonas dokdonensis</name>
    <dbReference type="NCBI Taxonomy" id="344880"/>
    <lineage>
        <taxon>Bacteria</taxon>
        <taxon>Pseudomonadati</taxon>
        <taxon>Pseudomonadota</taxon>
        <taxon>Alphaproteobacteria</taxon>
        <taxon>Sphingomonadales</taxon>
        <taxon>Sphingomonadaceae</taxon>
        <taxon>Sphingomonas</taxon>
    </lineage>
</organism>
<dbReference type="Proteomes" id="UP000197290">
    <property type="component" value="Unassembled WGS sequence"/>
</dbReference>
<sequence>MDVLYGKTDRARPTIIGADAWFDRWNADRFELTEECVKGFGSDVLALLTLKDQAMLE</sequence>
<gene>
    <name evidence="1" type="ORF">SPDO_32810</name>
</gene>